<protein>
    <submittedName>
        <fullName evidence="1">Uncharacterized protein</fullName>
    </submittedName>
</protein>
<evidence type="ECO:0000313" key="1">
    <source>
        <dbReference type="EMBL" id="KAA1116660.1"/>
    </source>
</evidence>
<accession>A0A5B0QTZ1</accession>
<comment type="caution">
    <text evidence="1">The sequence shown here is derived from an EMBL/GenBank/DDBJ whole genome shotgun (WGS) entry which is preliminary data.</text>
</comment>
<evidence type="ECO:0000313" key="2">
    <source>
        <dbReference type="Proteomes" id="UP000324748"/>
    </source>
</evidence>
<dbReference type="EMBL" id="VSWC01000003">
    <property type="protein sequence ID" value="KAA1116660.1"/>
    <property type="molecule type" value="Genomic_DNA"/>
</dbReference>
<keyword evidence="2" id="KW-1185">Reference proteome</keyword>
<gene>
    <name evidence="1" type="ORF">PGT21_021877</name>
</gene>
<dbReference type="AlphaFoldDB" id="A0A5B0QTZ1"/>
<sequence length="83" mass="9590">MKIQDKRCKFPYLKYVEPNVTQFSSPDEVCNSELDHLNQGLKINEQSFFIARLSAQYFFGRPHFKDQVITNAMGKQTCSTPAI</sequence>
<reference evidence="1 2" key="1">
    <citation type="submission" date="2019-05" db="EMBL/GenBank/DDBJ databases">
        <title>Emergence of the Ug99 lineage of the wheat stem rust pathogen through somatic hybridization.</title>
        <authorList>
            <person name="Li F."/>
            <person name="Upadhyaya N.M."/>
            <person name="Sperschneider J."/>
            <person name="Matny O."/>
            <person name="Nguyen-Phuc H."/>
            <person name="Mago R."/>
            <person name="Raley C."/>
            <person name="Miller M.E."/>
            <person name="Silverstein K.A.T."/>
            <person name="Henningsen E."/>
            <person name="Hirsch C.D."/>
            <person name="Visser B."/>
            <person name="Pretorius Z.A."/>
            <person name="Steffenson B.J."/>
            <person name="Schwessinger B."/>
            <person name="Dodds P.N."/>
            <person name="Figueroa M."/>
        </authorList>
    </citation>
    <scope>NUCLEOTIDE SEQUENCE [LARGE SCALE GENOMIC DNA]</scope>
    <source>
        <strain evidence="1">21-0</strain>
    </source>
</reference>
<proteinExistence type="predicted"/>
<dbReference type="Proteomes" id="UP000324748">
    <property type="component" value="Unassembled WGS sequence"/>
</dbReference>
<name>A0A5B0QTZ1_PUCGR</name>
<organism evidence="1 2">
    <name type="scientific">Puccinia graminis f. sp. tritici</name>
    <dbReference type="NCBI Taxonomy" id="56615"/>
    <lineage>
        <taxon>Eukaryota</taxon>
        <taxon>Fungi</taxon>
        <taxon>Dikarya</taxon>
        <taxon>Basidiomycota</taxon>
        <taxon>Pucciniomycotina</taxon>
        <taxon>Pucciniomycetes</taxon>
        <taxon>Pucciniales</taxon>
        <taxon>Pucciniaceae</taxon>
        <taxon>Puccinia</taxon>
    </lineage>
</organism>